<evidence type="ECO:0000313" key="1">
    <source>
        <dbReference type="EMBL" id="GFD52545.1"/>
    </source>
</evidence>
<feature type="non-terminal residue" evidence="1">
    <location>
        <position position="1"/>
    </location>
</feature>
<protein>
    <submittedName>
        <fullName evidence="1">Uncharacterized protein</fullName>
    </submittedName>
</protein>
<gene>
    <name evidence="1" type="ORF">Tci_924514</name>
</gene>
<organism evidence="1">
    <name type="scientific">Tanacetum cinerariifolium</name>
    <name type="common">Dalmatian daisy</name>
    <name type="synonym">Chrysanthemum cinerariifolium</name>
    <dbReference type="NCBI Taxonomy" id="118510"/>
    <lineage>
        <taxon>Eukaryota</taxon>
        <taxon>Viridiplantae</taxon>
        <taxon>Streptophyta</taxon>
        <taxon>Embryophyta</taxon>
        <taxon>Tracheophyta</taxon>
        <taxon>Spermatophyta</taxon>
        <taxon>Magnoliopsida</taxon>
        <taxon>eudicotyledons</taxon>
        <taxon>Gunneridae</taxon>
        <taxon>Pentapetalae</taxon>
        <taxon>asterids</taxon>
        <taxon>campanulids</taxon>
        <taxon>Asterales</taxon>
        <taxon>Asteraceae</taxon>
        <taxon>Asteroideae</taxon>
        <taxon>Anthemideae</taxon>
        <taxon>Anthemidinae</taxon>
        <taxon>Tanacetum</taxon>
    </lineage>
</organism>
<proteinExistence type="predicted"/>
<reference evidence="1" key="1">
    <citation type="journal article" date="2019" name="Sci. Rep.">
        <title>Draft genome of Tanacetum cinerariifolium, the natural source of mosquito coil.</title>
        <authorList>
            <person name="Yamashiro T."/>
            <person name="Shiraishi A."/>
            <person name="Satake H."/>
            <person name="Nakayama K."/>
        </authorList>
    </citation>
    <scope>NUCLEOTIDE SEQUENCE</scope>
</reference>
<dbReference type="EMBL" id="BKCJ011783686">
    <property type="protein sequence ID" value="GFD52545.1"/>
    <property type="molecule type" value="Genomic_DNA"/>
</dbReference>
<comment type="caution">
    <text evidence="1">The sequence shown here is derived from an EMBL/GenBank/DDBJ whole genome shotgun (WGS) entry which is preliminary data.</text>
</comment>
<accession>A0A699WYA9</accession>
<dbReference type="AlphaFoldDB" id="A0A699WYA9"/>
<sequence length="77" mass="7570">QGHGAVHFGIEPALVDGVGDGVAVDGRGRGFEVRVVAVEQLVPEAAASLPVGQAAGVGAQQLQHGRAAGVVGGQHVE</sequence>
<name>A0A699WYA9_TANCI</name>